<accession>A0A9Q0YM11</accession>
<organism evidence="1 2">
    <name type="scientific">Holothuria leucospilota</name>
    <name type="common">Black long sea cucumber</name>
    <name type="synonym">Mertensiothuria leucospilota</name>
    <dbReference type="NCBI Taxonomy" id="206669"/>
    <lineage>
        <taxon>Eukaryota</taxon>
        <taxon>Metazoa</taxon>
        <taxon>Echinodermata</taxon>
        <taxon>Eleutherozoa</taxon>
        <taxon>Echinozoa</taxon>
        <taxon>Holothuroidea</taxon>
        <taxon>Aspidochirotacea</taxon>
        <taxon>Aspidochirotida</taxon>
        <taxon>Holothuriidae</taxon>
        <taxon>Holothuria</taxon>
    </lineage>
</organism>
<name>A0A9Q0YM11_HOLLE</name>
<comment type="caution">
    <text evidence="1">The sequence shown here is derived from an EMBL/GenBank/DDBJ whole genome shotgun (WGS) entry which is preliminary data.</text>
</comment>
<dbReference type="EMBL" id="JAIZAY010000020">
    <property type="protein sequence ID" value="KAJ8022602.1"/>
    <property type="molecule type" value="Genomic_DNA"/>
</dbReference>
<keyword evidence="2" id="KW-1185">Reference proteome</keyword>
<gene>
    <name evidence="1" type="ORF">HOLleu_37554</name>
</gene>
<evidence type="ECO:0000313" key="1">
    <source>
        <dbReference type="EMBL" id="KAJ8022602.1"/>
    </source>
</evidence>
<dbReference type="AlphaFoldDB" id="A0A9Q0YM11"/>
<sequence>MGIQKLTSCLEFSEHYQLQLMKLGQELLPYQITNQHSLTGTRTHLQQVWLLWTMMD</sequence>
<protein>
    <submittedName>
        <fullName evidence="1">Uncharacterized protein</fullName>
    </submittedName>
</protein>
<dbReference type="Proteomes" id="UP001152320">
    <property type="component" value="Chromosome 20"/>
</dbReference>
<reference evidence="1" key="1">
    <citation type="submission" date="2021-10" db="EMBL/GenBank/DDBJ databases">
        <title>Tropical sea cucumber genome reveals ecological adaptation and Cuvierian tubules defense mechanism.</title>
        <authorList>
            <person name="Chen T."/>
        </authorList>
    </citation>
    <scope>NUCLEOTIDE SEQUENCE</scope>
    <source>
        <strain evidence="1">Nanhai2018</strain>
        <tissue evidence="1">Muscle</tissue>
    </source>
</reference>
<evidence type="ECO:0000313" key="2">
    <source>
        <dbReference type="Proteomes" id="UP001152320"/>
    </source>
</evidence>
<proteinExistence type="predicted"/>